<accession>A0ABU6RQ94</accession>
<dbReference type="Proteomes" id="UP001341840">
    <property type="component" value="Unassembled WGS sequence"/>
</dbReference>
<gene>
    <name evidence="1" type="ORF">PIB30_074487</name>
</gene>
<evidence type="ECO:0000313" key="2">
    <source>
        <dbReference type="Proteomes" id="UP001341840"/>
    </source>
</evidence>
<proteinExistence type="predicted"/>
<comment type="caution">
    <text evidence="1">The sequence shown here is derived from an EMBL/GenBank/DDBJ whole genome shotgun (WGS) entry which is preliminary data.</text>
</comment>
<organism evidence="1 2">
    <name type="scientific">Stylosanthes scabra</name>
    <dbReference type="NCBI Taxonomy" id="79078"/>
    <lineage>
        <taxon>Eukaryota</taxon>
        <taxon>Viridiplantae</taxon>
        <taxon>Streptophyta</taxon>
        <taxon>Embryophyta</taxon>
        <taxon>Tracheophyta</taxon>
        <taxon>Spermatophyta</taxon>
        <taxon>Magnoliopsida</taxon>
        <taxon>eudicotyledons</taxon>
        <taxon>Gunneridae</taxon>
        <taxon>Pentapetalae</taxon>
        <taxon>rosids</taxon>
        <taxon>fabids</taxon>
        <taxon>Fabales</taxon>
        <taxon>Fabaceae</taxon>
        <taxon>Papilionoideae</taxon>
        <taxon>50 kb inversion clade</taxon>
        <taxon>dalbergioids sensu lato</taxon>
        <taxon>Dalbergieae</taxon>
        <taxon>Pterocarpus clade</taxon>
        <taxon>Stylosanthes</taxon>
    </lineage>
</organism>
<sequence length="131" mass="14431">MENHFMKLGKDTRRCCGDVPSVFFQSGGSLQKKTIGEALELIEIVANNQYMNFSKRETVKKGVMEVETVDAILAQNKAMTQQLSVLNKKLEKLEVAVVGTQLATQVACGICGDPHKNHNCSLIQDDQSSTE</sequence>
<reference evidence="1 2" key="1">
    <citation type="journal article" date="2023" name="Plants (Basel)">
        <title>Bridging the Gap: Combining Genomics and Transcriptomics Approaches to Understand Stylosanthes scabra, an Orphan Legume from the Brazilian Caatinga.</title>
        <authorList>
            <person name="Ferreira-Neto J.R.C."/>
            <person name="da Silva M.D."/>
            <person name="Binneck E."/>
            <person name="de Melo N.F."/>
            <person name="da Silva R.H."/>
            <person name="de Melo A.L.T.M."/>
            <person name="Pandolfi V."/>
            <person name="Bustamante F.O."/>
            <person name="Brasileiro-Vidal A.C."/>
            <person name="Benko-Iseppon A.M."/>
        </authorList>
    </citation>
    <scope>NUCLEOTIDE SEQUENCE [LARGE SCALE GENOMIC DNA]</scope>
    <source>
        <tissue evidence="1">Leaves</tissue>
    </source>
</reference>
<name>A0ABU6RQ94_9FABA</name>
<evidence type="ECO:0000313" key="1">
    <source>
        <dbReference type="EMBL" id="MED6126034.1"/>
    </source>
</evidence>
<dbReference type="EMBL" id="JASCZI010031135">
    <property type="protein sequence ID" value="MED6126034.1"/>
    <property type="molecule type" value="Genomic_DNA"/>
</dbReference>
<protein>
    <submittedName>
        <fullName evidence="1">Uncharacterized protein</fullName>
    </submittedName>
</protein>
<keyword evidence="2" id="KW-1185">Reference proteome</keyword>